<keyword evidence="2" id="KW-1185">Reference proteome</keyword>
<sequence>MFTQTLPFLYTKYIYKLIQKHNTADALSSILESAYEGIAVVDEYSTGI</sequence>
<evidence type="ECO:0000313" key="1">
    <source>
        <dbReference type="EMBL" id="MBZ5751057.1"/>
    </source>
</evidence>
<name>A0ABS7URX4_9BACI</name>
<dbReference type="Proteomes" id="UP001165287">
    <property type="component" value="Unassembled WGS sequence"/>
</dbReference>
<dbReference type="EMBL" id="JAIQUM010000025">
    <property type="protein sequence ID" value="MBZ5751057.1"/>
    <property type="molecule type" value="Genomic_DNA"/>
</dbReference>
<reference evidence="1" key="1">
    <citation type="submission" date="2024-05" db="EMBL/GenBank/DDBJ databases">
        <title>Metabacillus sp. nov., isolated from the rhizosphere soil of tomato plants.</title>
        <authorList>
            <person name="Ma R."/>
        </authorList>
    </citation>
    <scope>NUCLEOTIDE SEQUENCE</scope>
    <source>
        <strain evidence="1">DBTR6</strain>
    </source>
</reference>
<evidence type="ECO:0000313" key="2">
    <source>
        <dbReference type="Proteomes" id="UP001165287"/>
    </source>
</evidence>
<dbReference type="RefSeq" id="WP_224139334.1">
    <property type="nucleotide sequence ID" value="NZ_JAIQUM010000025.1"/>
</dbReference>
<comment type="caution">
    <text evidence="1">The sequence shown here is derived from an EMBL/GenBank/DDBJ whole genome shotgun (WGS) entry which is preliminary data.</text>
</comment>
<accession>A0ABS7URX4</accession>
<organism evidence="1 2">
    <name type="scientific">Metabacillus rhizolycopersici</name>
    <dbReference type="NCBI Taxonomy" id="2875709"/>
    <lineage>
        <taxon>Bacteria</taxon>
        <taxon>Bacillati</taxon>
        <taxon>Bacillota</taxon>
        <taxon>Bacilli</taxon>
        <taxon>Bacillales</taxon>
        <taxon>Bacillaceae</taxon>
        <taxon>Metabacillus</taxon>
    </lineage>
</organism>
<protein>
    <submittedName>
        <fullName evidence="1">Uncharacterized protein</fullName>
    </submittedName>
</protein>
<proteinExistence type="predicted"/>
<gene>
    <name evidence="1" type="ORF">K9V48_12550</name>
</gene>